<dbReference type="PANTHER" id="PTHR11361:SF21">
    <property type="entry name" value="MUTS PROTEIN HOMOLOG 4"/>
    <property type="match status" value="1"/>
</dbReference>
<dbReference type="GO" id="GO:0005524">
    <property type="term" value="F:ATP binding"/>
    <property type="evidence" value="ECO:0007669"/>
    <property type="project" value="UniProtKB-KW"/>
</dbReference>
<evidence type="ECO:0000256" key="6">
    <source>
        <dbReference type="ARBA" id="ARBA00023254"/>
    </source>
</evidence>
<dbReference type="EMBL" id="JAAAIL010000439">
    <property type="protein sequence ID" value="KAG0275761.1"/>
    <property type="molecule type" value="Genomic_DNA"/>
</dbReference>
<evidence type="ECO:0000256" key="8">
    <source>
        <dbReference type="SAM" id="MobiDB-lite"/>
    </source>
</evidence>
<dbReference type="GO" id="GO:0030983">
    <property type="term" value="F:mismatched DNA binding"/>
    <property type="evidence" value="ECO:0007669"/>
    <property type="project" value="InterPro"/>
</dbReference>
<name>A0AAD4H7B8_9FUNG</name>
<comment type="similarity">
    <text evidence="1">Belongs to the DNA mismatch repair MutS family.</text>
</comment>
<dbReference type="FunFam" id="3.30.420.110:FF:000003">
    <property type="entry name" value="mutS protein homolog 4"/>
    <property type="match status" value="1"/>
</dbReference>
<feature type="compositionally biased region" description="Polar residues" evidence="8">
    <location>
        <begin position="43"/>
        <end position="56"/>
    </location>
</feature>
<evidence type="ECO:0000313" key="10">
    <source>
        <dbReference type="EMBL" id="KAG0275761.1"/>
    </source>
</evidence>
<evidence type="ECO:0000256" key="7">
    <source>
        <dbReference type="ARBA" id="ARBA00073774"/>
    </source>
</evidence>
<dbReference type="GO" id="GO:0007131">
    <property type="term" value="P:reciprocal meiotic recombination"/>
    <property type="evidence" value="ECO:0007669"/>
    <property type="project" value="TreeGrafter"/>
</dbReference>
<dbReference type="InterPro" id="IPR007861">
    <property type="entry name" value="DNA_mismatch_repair_MutS_clamp"/>
</dbReference>
<dbReference type="Proteomes" id="UP001194580">
    <property type="component" value="Unassembled WGS sequence"/>
</dbReference>
<evidence type="ECO:0000256" key="2">
    <source>
        <dbReference type="ARBA" id="ARBA00022151"/>
    </source>
</evidence>
<dbReference type="GO" id="GO:0005634">
    <property type="term" value="C:nucleus"/>
    <property type="evidence" value="ECO:0007669"/>
    <property type="project" value="TreeGrafter"/>
</dbReference>
<sequence length="892" mass="98306">MLTGKNIDRVNATTQSHAPASISPQTRSTSTRASTPASASGSHTSVRSFRSETASTGYDVPSNSNHHKKAASSSHTLSNTRRSKNSGAASTKSTGGGGGSGIGRGGKDGQSFVAAVVEGRGTGAEVGMCFCDLKTSEVILCQIADSQTYVRTLQKLNLYEPAEILVPTTAVDPVNSKLVNIIKETMPGSTITPTARRSFNDTKGLEYIKKYIIKEGSASLLLGIPTKYFCLAATAAVMQHIEESRHAVFLNHSVRFKYQICQGSMVIDCATARNLELTMNLSSQNDKDTLFGVLNETLTPMGARLLRSNILQPLTDERTIQTRLDCVQELSQVEDRFYALKASLKVLGDVDHLITSFIQVPMKASVKHSEQCINHVINLKHTLHAVSSVAQALGQCKNRLLVTIHRLLTDPRLERFSDLIDEVIEKNVMLEKTAVGIRHQRCFAVKAGCNGLLDVARQTYKETVNDILDATNRYVYEYGINLKVQFNVTVGYYYTTTIDQFGENEVPLVFINVIRKSKSLTFTTLELVKKNAKINDSLTEVYLMSDKIVSDLSSKIRGEIGALYKASEAVAMLDMLLSFAYQCTISDFIRPEFTDTLVIKQGRHPILEKISLSAFVPNDTYAGSAYTFQIITGPNMSGKTTYLLQVALLTVMAQIGSFVPAEYASFRIVDQLLSRICNEDCIELNASTFMTEMKETAYIVENATEKSLVIIDELGRGTSTHDGLGIAFAVCEELIHSRAVVFFATHFQELTTTLTAYHNVVNLHLETELTRDNGKTSGISFKYRLAQGSATEKHYGFSLAKTLSPLRNPLARAEVVSLRLTDLQESARRRSESDRVVARRRALVQVSHDGDLIQKAAKGMTGLDLNLALREVQQTVMSQLLAIKEYQEKKRV</sequence>
<dbReference type="InterPro" id="IPR027417">
    <property type="entry name" value="P-loop_NTPase"/>
</dbReference>
<dbReference type="InterPro" id="IPR017261">
    <property type="entry name" value="DNA_mismatch_repair_MutS/MSH"/>
</dbReference>
<dbReference type="GO" id="GO:0140664">
    <property type="term" value="F:ATP-dependent DNA damage sensor activity"/>
    <property type="evidence" value="ECO:0007669"/>
    <property type="project" value="InterPro"/>
</dbReference>
<keyword evidence="3" id="KW-0547">Nucleotide-binding</keyword>
<comment type="caution">
    <text evidence="10">The sequence shown here is derived from an EMBL/GenBank/DDBJ whole genome shotgun (WGS) entry which is preliminary data.</text>
</comment>
<dbReference type="Pfam" id="PF00488">
    <property type="entry name" value="MutS_V"/>
    <property type="match status" value="1"/>
</dbReference>
<dbReference type="FunFam" id="3.40.50.300:FF:000870">
    <property type="entry name" value="MutS protein homolog 4"/>
    <property type="match status" value="1"/>
</dbReference>
<dbReference type="SUPFAM" id="SSF48334">
    <property type="entry name" value="DNA repair protein MutS, domain III"/>
    <property type="match status" value="1"/>
</dbReference>
<dbReference type="PANTHER" id="PTHR11361">
    <property type="entry name" value="DNA MISMATCH REPAIR PROTEIN MUTS FAMILY MEMBER"/>
    <property type="match status" value="1"/>
</dbReference>
<dbReference type="Pfam" id="PF05192">
    <property type="entry name" value="MutS_III"/>
    <property type="match status" value="1"/>
</dbReference>
<dbReference type="InterPro" id="IPR045076">
    <property type="entry name" value="MutS"/>
</dbReference>
<evidence type="ECO:0000256" key="4">
    <source>
        <dbReference type="ARBA" id="ARBA00022840"/>
    </source>
</evidence>
<organism evidence="10 11">
    <name type="scientific">Linnemannia exigua</name>
    <dbReference type="NCBI Taxonomy" id="604196"/>
    <lineage>
        <taxon>Eukaryota</taxon>
        <taxon>Fungi</taxon>
        <taxon>Fungi incertae sedis</taxon>
        <taxon>Mucoromycota</taxon>
        <taxon>Mortierellomycotina</taxon>
        <taxon>Mortierellomycetes</taxon>
        <taxon>Mortierellales</taxon>
        <taxon>Mortierellaceae</taxon>
        <taxon>Linnemannia</taxon>
    </lineage>
</organism>
<dbReference type="Gene3D" id="3.30.420.110">
    <property type="entry name" value="MutS, connector domain"/>
    <property type="match status" value="1"/>
</dbReference>
<dbReference type="InterPro" id="IPR036187">
    <property type="entry name" value="DNA_mismatch_repair_MutS_sf"/>
</dbReference>
<evidence type="ECO:0000256" key="5">
    <source>
        <dbReference type="ARBA" id="ARBA00023125"/>
    </source>
</evidence>
<dbReference type="PROSITE" id="PS00486">
    <property type="entry name" value="DNA_MISMATCH_REPAIR_2"/>
    <property type="match status" value="1"/>
</dbReference>
<dbReference type="PIRSF" id="PIRSF037677">
    <property type="entry name" value="DNA_mis_repair_Msh6"/>
    <property type="match status" value="1"/>
</dbReference>
<dbReference type="Pfam" id="PF05188">
    <property type="entry name" value="MutS_II"/>
    <property type="match status" value="1"/>
</dbReference>
<proteinExistence type="inferred from homology"/>
<keyword evidence="11" id="KW-1185">Reference proteome</keyword>
<dbReference type="InterPro" id="IPR007696">
    <property type="entry name" value="DNA_mismatch_repair_MutS_core"/>
</dbReference>
<feature type="region of interest" description="Disordered" evidence="8">
    <location>
        <begin position="1"/>
        <end position="106"/>
    </location>
</feature>
<evidence type="ECO:0000256" key="1">
    <source>
        <dbReference type="ARBA" id="ARBA00006271"/>
    </source>
</evidence>
<feature type="compositionally biased region" description="Low complexity" evidence="8">
    <location>
        <begin position="23"/>
        <end position="42"/>
    </location>
</feature>
<dbReference type="InterPro" id="IPR036678">
    <property type="entry name" value="MutS_con_dom_sf"/>
</dbReference>
<dbReference type="Gene3D" id="3.40.50.300">
    <property type="entry name" value="P-loop containing nucleotide triphosphate hydrolases"/>
    <property type="match status" value="1"/>
</dbReference>
<dbReference type="Gene3D" id="1.10.1420.10">
    <property type="match status" value="2"/>
</dbReference>
<keyword evidence="5" id="KW-0238">DNA-binding</keyword>
<keyword evidence="6" id="KW-0469">Meiosis</keyword>
<evidence type="ECO:0000256" key="3">
    <source>
        <dbReference type="ARBA" id="ARBA00022741"/>
    </source>
</evidence>
<evidence type="ECO:0000259" key="9">
    <source>
        <dbReference type="PROSITE" id="PS00486"/>
    </source>
</evidence>
<dbReference type="SUPFAM" id="SSF52540">
    <property type="entry name" value="P-loop containing nucleoside triphosphate hydrolases"/>
    <property type="match status" value="1"/>
</dbReference>
<dbReference type="SMART" id="SM00533">
    <property type="entry name" value="MUTSd"/>
    <property type="match status" value="1"/>
</dbReference>
<feature type="domain" description="DNA mismatch repair proteins mutS family" evidence="9">
    <location>
        <begin position="707"/>
        <end position="723"/>
    </location>
</feature>
<dbReference type="SUPFAM" id="SSF53150">
    <property type="entry name" value="DNA repair protein MutS, domain II"/>
    <property type="match status" value="1"/>
</dbReference>
<gene>
    <name evidence="10" type="primary">MSH4</name>
    <name evidence="10" type="ORF">BGZ95_008394</name>
</gene>
<dbReference type="SMART" id="SM00534">
    <property type="entry name" value="MUTSac"/>
    <property type="match status" value="1"/>
</dbReference>
<feature type="compositionally biased region" description="Gly residues" evidence="8">
    <location>
        <begin position="94"/>
        <end position="104"/>
    </location>
</feature>
<dbReference type="GO" id="GO:0006298">
    <property type="term" value="P:mismatch repair"/>
    <property type="evidence" value="ECO:0007669"/>
    <property type="project" value="InterPro"/>
</dbReference>
<evidence type="ECO:0000313" key="11">
    <source>
        <dbReference type="Proteomes" id="UP001194580"/>
    </source>
</evidence>
<dbReference type="InterPro" id="IPR000432">
    <property type="entry name" value="DNA_mismatch_repair_MutS_C"/>
</dbReference>
<dbReference type="AlphaFoldDB" id="A0AAD4H7B8"/>
<keyword evidence="4" id="KW-0067">ATP-binding</keyword>
<protein>
    <recommendedName>
        <fullName evidence="2 7">DNA mismatch repair protein MSH3</fullName>
    </recommendedName>
    <alternativeName>
        <fullName evidence="2 7">DNA mismatch repair protein MSH3</fullName>
    </alternativeName>
</protein>
<reference evidence="10" key="1">
    <citation type="journal article" date="2020" name="Fungal Divers.">
        <title>Resolving the Mortierellaceae phylogeny through synthesis of multi-gene phylogenetics and phylogenomics.</title>
        <authorList>
            <person name="Vandepol N."/>
            <person name="Liber J."/>
            <person name="Desiro A."/>
            <person name="Na H."/>
            <person name="Kennedy M."/>
            <person name="Barry K."/>
            <person name="Grigoriev I.V."/>
            <person name="Miller A.N."/>
            <person name="O'Donnell K."/>
            <person name="Stajich J.E."/>
            <person name="Bonito G."/>
        </authorList>
    </citation>
    <scope>NUCLEOTIDE SEQUENCE</scope>
    <source>
        <strain evidence="10">NRRL 28262</strain>
    </source>
</reference>
<dbReference type="InterPro" id="IPR007860">
    <property type="entry name" value="DNA_mmatch_repair_MutS_con_dom"/>
</dbReference>
<dbReference type="Pfam" id="PF05190">
    <property type="entry name" value="MutS_IV"/>
    <property type="match status" value="1"/>
</dbReference>
<accession>A0AAD4H7B8</accession>